<evidence type="ECO:0008006" key="4">
    <source>
        <dbReference type="Google" id="ProtNLM"/>
    </source>
</evidence>
<dbReference type="RefSeq" id="WP_014809808.1">
    <property type="nucleotide sequence ID" value="NC_018025.1"/>
</dbReference>
<keyword evidence="1" id="KW-0812">Transmembrane</keyword>
<gene>
    <name evidence="2" type="ordered locus">Desti_1958</name>
</gene>
<keyword evidence="3" id="KW-1185">Reference proteome</keyword>
<evidence type="ECO:0000256" key="1">
    <source>
        <dbReference type="SAM" id="Phobius"/>
    </source>
</evidence>
<dbReference type="EMBL" id="CP003360">
    <property type="protein sequence ID" value="AFM24664.1"/>
    <property type="molecule type" value="Genomic_DNA"/>
</dbReference>
<dbReference type="Proteomes" id="UP000006055">
    <property type="component" value="Chromosome"/>
</dbReference>
<dbReference type="AlphaFoldDB" id="I4C523"/>
<keyword evidence="1" id="KW-0472">Membrane</keyword>
<sequence length="204" mass="22433">MKDLLPFKQVSHHCVEVRQGGGIISLGGILLFGAGVLVTLAAVGIVPLENLEEMFYDGWPSMLLTGAICFAVGGCLAFGREWTTIDVSCGSLTRQWGLLIPMKTTNRSLRTYHSVVIRLDPGDSDTRDMFSVVLKSRSGSNDLMLYYSNKYGEARARAAFLAKFLRLPLKEGGTGEESVTLPDELEDSFQDRIGRGEVRHEKMA</sequence>
<organism evidence="2 3">
    <name type="scientific">Desulfomonile tiedjei (strain ATCC 49306 / DSM 6799 / DCB-1)</name>
    <dbReference type="NCBI Taxonomy" id="706587"/>
    <lineage>
        <taxon>Bacteria</taxon>
        <taxon>Pseudomonadati</taxon>
        <taxon>Thermodesulfobacteriota</taxon>
        <taxon>Desulfomonilia</taxon>
        <taxon>Desulfomonilales</taxon>
        <taxon>Desulfomonilaceae</taxon>
        <taxon>Desulfomonile</taxon>
    </lineage>
</organism>
<feature type="transmembrane region" description="Helical" evidence="1">
    <location>
        <begin position="21"/>
        <end position="46"/>
    </location>
</feature>
<reference evidence="3" key="1">
    <citation type="submission" date="2012-06" db="EMBL/GenBank/DDBJ databases">
        <title>Complete sequence of chromosome of Desulfomonile tiedjei DSM 6799.</title>
        <authorList>
            <person name="Lucas S."/>
            <person name="Copeland A."/>
            <person name="Lapidus A."/>
            <person name="Glavina del Rio T."/>
            <person name="Dalin E."/>
            <person name="Tice H."/>
            <person name="Bruce D."/>
            <person name="Goodwin L."/>
            <person name="Pitluck S."/>
            <person name="Peters L."/>
            <person name="Ovchinnikova G."/>
            <person name="Zeytun A."/>
            <person name="Lu M."/>
            <person name="Kyrpides N."/>
            <person name="Mavromatis K."/>
            <person name="Ivanova N."/>
            <person name="Brettin T."/>
            <person name="Detter J.C."/>
            <person name="Han C."/>
            <person name="Larimer F."/>
            <person name="Land M."/>
            <person name="Hauser L."/>
            <person name="Markowitz V."/>
            <person name="Cheng J.-F."/>
            <person name="Hugenholtz P."/>
            <person name="Woyke T."/>
            <person name="Wu D."/>
            <person name="Spring S."/>
            <person name="Schroeder M."/>
            <person name="Brambilla E."/>
            <person name="Klenk H.-P."/>
            <person name="Eisen J.A."/>
        </authorList>
    </citation>
    <scope>NUCLEOTIDE SEQUENCE [LARGE SCALE GENOMIC DNA]</scope>
    <source>
        <strain evidence="3">ATCC 49306 / DSM 6799 / DCB-1</strain>
    </source>
</reference>
<evidence type="ECO:0000313" key="2">
    <source>
        <dbReference type="EMBL" id="AFM24664.1"/>
    </source>
</evidence>
<name>I4C523_DESTA</name>
<dbReference type="HOGENOM" id="CLU_1341471_0_0_7"/>
<keyword evidence="1" id="KW-1133">Transmembrane helix</keyword>
<dbReference type="KEGG" id="dti:Desti_1958"/>
<accession>I4C523</accession>
<evidence type="ECO:0000313" key="3">
    <source>
        <dbReference type="Proteomes" id="UP000006055"/>
    </source>
</evidence>
<dbReference type="eggNOG" id="ENOG50343X2">
    <property type="taxonomic scope" value="Bacteria"/>
</dbReference>
<proteinExistence type="predicted"/>
<protein>
    <recommendedName>
        <fullName evidence="4">DUF304 domain-containing protein</fullName>
    </recommendedName>
</protein>
<feature type="transmembrane region" description="Helical" evidence="1">
    <location>
        <begin position="58"/>
        <end position="78"/>
    </location>
</feature>